<dbReference type="RefSeq" id="WP_219502231.1">
    <property type="nucleotide sequence ID" value="NZ_JAHXDN010000003.1"/>
</dbReference>
<gene>
    <name evidence="7" type="ORF">KX928_11500</name>
</gene>
<feature type="domain" description="NADH:flavin oxidoreductase/NADH oxidase N-terminal" evidence="6">
    <location>
        <begin position="5"/>
        <end position="340"/>
    </location>
</feature>
<evidence type="ECO:0000256" key="3">
    <source>
        <dbReference type="ARBA" id="ARBA00022643"/>
    </source>
</evidence>
<dbReference type="AlphaFoldDB" id="A0A9X1FW17"/>
<dbReference type="PANTHER" id="PTHR43303:SF4">
    <property type="entry name" value="NADPH DEHYDROGENASE C23G7.10C-RELATED"/>
    <property type="match status" value="1"/>
</dbReference>
<accession>A0A9X1FW17</accession>
<dbReference type="PANTHER" id="PTHR43303">
    <property type="entry name" value="NADPH DEHYDROGENASE C23G7.10C-RELATED"/>
    <property type="match status" value="1"/>
</dbReference>
<name>A0A9X1FW17_9RHOB</name>
<comment type="cofactor">
    <cofactor evidence="1">
        <name>FMN</name>
        <dbReference type="ChEBI" id="CHEBI:58210"/>
    </cofactor>
</comment>
<dbReference type="GO" id="GO:0050661">
    <property type="term" value="F:NADP binding"/>
    <property type="evidence" value="ECO:0007669"/>
    <property type="project" value="InterPro"/>
</dbReference>
<evidence type="ECO:0000256" key="4">
    <source>
        <dbReference type="ARBA" id="ARBA00022857"/>
    </source>
</evidence>
<keyword evidence="4" id="KW-0521">NADP</keyword>
<evidence type="ECO:0000256" key="1">
    <source>
        <dbReference type="ARBA" id="ARBA00001917"/>
    </source>
</evidence>
<keyword evidence="5" id="KW-0560">Oxidoreductase</keyword>
<dbReference type="Pfam" id="PF00724">
    <property type="entry name" value="Oxidored_FMN"/>
    <property type="match status" value="1"/>
</dbReference>
<evidence type="ECO:0000256" key="2">
    <source>
        <dbReference type="ARBA" id="ARBA00022630"/>
    </source>
</evidence>
<keyword evidence="8" id="KW-1185">Reference proteome</keyword>
<evidence type="ECO:0000313" key="7">
    <source>
        <dbReference type="EMBL" id="MBW4708409.1"/>
    </source>
</evidence>
<dbReference type="Proteomes" id="UP001138661">
    <property type="component" value="Unassembled WGS sequence"/>
</dbReference>
<keyword evidence="2" id="KW-0285">Flavoprotein</keyword>
<dbReference type="CDD" id="cd02932">
    <property type="entry name" value="OYE_YqiM_FMN"/>
    <property type="match status" value="1"/>
</dbReference>
<evidence type="ECO:0000259" key="6">
    <source>
        <dbReference type="Pfam" id="PF00724"/>
    </source>
</evidence>
<protein>
    <submittedName>
        <fullName evidence="7">NADH:flavin oxidoreductase/NADH oxidase</fullName>
    </submittedName>
</protein>
<dbReference type="InterPro" id="IPR044152">
    <property type="entry name" value="YqjM-like"/>
</dbReference>
<organism evidence="7 8">
    <name type="scientific">Roseobacter insulae</name>
    <dbReference type="NCBI Taxonomy" id="2859783"/>
    <lineage>
        <taxon>Bacteria</taxon>
        <taxon>Pseudomonadati</taxon>
        <taxon>Pseudomonadota</taxon>
        <taxon>Alphaproteobacteria</taxon>
        <taxon>Rhodobacterales</taxon>
        <taxon>Roseobacteraceae</taxon>
        <taxon>Roseobacter</taxon>
    </lineage>
</organism>
<reference evidence="7" key="1">
    <citation type="submission" date="2021-07" db="EMBL/GenBank/DDBJ databases">
        <title>Roseobacter insulae sp. nov., isolated from a tidal flat.</title>
        <authorList>
            <person name="Park S."/>
            <person name="Yoon J.-H."/>
        </authorList>
    </citation>
    <scope>NUCLEOTIDE SEQUENCE</scope>
    <source>
        <strain evidence="7">YSTF-M11</strain>
    </source>
</reference>
<dbReference type="EMBL" id="JAHXDN010000003">
    <property type="protein sequence ID" value="MBW4708409.1"/>
    <property type="molecule type" value="Genomic_DNA"/>
</dbReference>
<keyword evidence="3" id="KW-0288">FMN</keyword>
<comment type="caution">
    <text evidence="7">The sequence shown here is derived from an EMBL/GenBank/DDBJ whole genome shotgun (WGS) entry which is preliminary data.</text>
</comment>
<evidence type="ECO:0000313" key="8">
    <source>
        <dbReference type="Proteomes" id="UP001138661"/>
    </source>
</evidence>
<dbReference type="InterPro" id="IPR001155">
    <property type="entry name" value="OxRdtase_FMN_N"/>
</dbReference>
<proteinExistence type="predicted"/>
<sequence>MASTLFSPITLRGLTIPNRITVAPMCQYSAVNGVPQDWHMVHLGQFALSGSGLIFTEATGVEPDGRITLGCTGLYDDATESAFKRIVSFMKSAGEMAVGIQLGHAGRKGSTIEPWLGGGMIEGEGAWHPQAPSAVPYLPGWPAPDPMDAADMDRIKQAFVQATRRADRAGFDIVQVHVAHGYLLHQFLSPLTNMRTDGYGGGLEGRMRYPLEVFKAVRDAFPKEKPVMVRLSATDWIEGGWDIDQSIAFCRALKDMGCDMVDVSSGGLDQAQQIVAGPGYQVYFAARIRAESGMATMAVGQITDPVQAETILRTGQADMVALARGMLWDPRWTWKAAVALDEEIALPAPYARCNPKLRATPFVSRK</sequence>
<dbReference type="GO" id="GO:0010181">
    <property type="term" value="F:FMN binding"/>
    <property type="evidence" value="ECO:0007669"/>
    <property type="project" value="InterPro"/>
</dbReference>
<dbReference type="GO" id="GO:0003959">
    <property type="term" value="F:NADPH dehydrogenase activity"/>
    <property type="evidence" value="ECO:0007669"/>
    <property type="project" value="InterPro"/>
</dbReference>
<evidence type="ECO:0000256" key="5">
    <source>
        <dbReference type="ARBA" id="ARBA00023002"/>
    </source>
</evidence>